<dbReference type="RefSeq" id="WP_098143291.1">
    <property type="nucleotide sequence ID" value="NZ_CP100768.1"/>
</dbReference>
<dbReference type="AlphaFoldDB" id="A0A2A7U3T5"/>
<organism evidence="3 4">
    <name type="scientific">Edwardsiella tarda</name>
    <dbReference type="NCBI Taxonomy" id="636"/>
    <lineage>
        <taxon>Bacteria</taxon>
        <taxon>Pseudomonadati</taxon>
        <taxon>Pseudomonadota</taxon>
        <taxon>Gammaproteobacteria</taxon>
        <taxon>Enterobacterales</taxon>
        <taxon>Hafniaceae</taxon>
        <taxon>Edwardsiella</taxon>
    </lineage>
</organism>
<dbReference type="PANTHER" id="PTHR42709:SF2">
    <property type="entry name" value="INNER MEMBRANE PROTEIN YOHD"/>
    <property type="match status" value="1"/>
</dbReference>
<dbReference type="STRING" id="636.AAW15_10045"/>
<evidence type="ECO:0000313" key="3">
    <source>
        <dbReference type="EMBL" id="PEH73082.1"/>
    </source>
</evidence>
<dbReference type="GO" id="GO:0005886">
    <property type="term" value="C:plasma membrane"/>
    <property type="evidence" value="ECO:0007669"/>
    <property type="project" value="UniProtKB-ARBA"/>
</dbReference>
<dbReference type="OrthoDB" id="948134at2"/>
<gene>
    <name evidence="3" type="ORF">CRM76_14650</name>
</gene>
<feature type="domain" description="VTT" evidence="2">
    <location>
        <begin position="24"/>
        <end position="144"/>
    </location>
</feature>
<keyword evidence="1" id="KW-0812">Transmembrane</keyword>
<dbReference type="Proteomes" id="UP000219788">
    <property type="component" value="Unassembled WGS sequence"/>
</dbReference>
<protein>
    <submittedName>
        <fullName evidence="3">DedA family protein</fullName>
    </submittedName>
</protein>
<feature type="transmembrane region" description="Helical" evidence="1">
    <location>
        <begin position="41"/>
        <end position="64"/>
    </location>
</feature>
<feature type="transmembrane region" description="Helical" evidence="1">
    <location>
        <begin position="161"/>
        <end position="181"/>
    </location>
</feature>
<evidence type="ECO:0000256" key="1">
    <source>
        <dbReference type="SAM" id="Phobius"/>
    </source>
</evidence>
<evidence type="ECO:0000259" key="2">
    <source>
        <dbReference type="Pfam" id="PF09335"/>
    </source>
</evidence>
<dbReference type="Pfam" id="PF09335">
    <property type="entry name" value="VTT_dom"/>
    <property type="match status" value="1"/>
</dbReference>
<dbReference type="InterPro" id="IPR051311">
    <property type="entry name" value="DedA_domain"/>
</dbReference>
<reference evidence="4" key="1">
    <citation type="submission" date="2017-09" db="EMBL/GenBank/DDBJ databases">
        <title>FDA dAtabase for Regulatory Grade micrObial Sequences (FDA-ARGOS): Supporting development and validation of Infectious Disease Dx tests.</title>
        <authorList>
            <person name="Goldberg B."/>
            <person name="Campos J."/>
            <person name="Tallon L."/>
            <person name="Sadzewicz L."/>
            <person name="Ott S."/>
            <person name="Zhao X."/>
            <person name="Nagaraj S."/>
            <person name="Vavikolanu K."/>
            <person name="Aluvathingal J."/>
            <person name="Nadendla S."/>
            <person name="Geyer C."/>
            <person name="Sichtig H."/>
        </authorList>
    </citation>
    <scope>NUCLEOTIDE SEQUENCE [LARGE SCALE GENOMIC DNA]</scope>
    <source>
        <strain evidence="4">FDAARGOS_370</strain>
    </source>
</reference>
<dbReference type="PANTHER" id="PTHR42709">
    <property type="entry name" value="ALKALINE PHOSPHATASE LIKE PROTEIN"/>
    <property type="match status" value="1"/>
</dbReference>
<accession>A0A2A7U3T5</accession>
<sequence length="190" mass="21250">MIDAARWITEYGYVAVVIGSIIEGETIAFLAGAAAHKHLLFYPWVVLLTIIGAILGDTTLYFVGRHFGTPILRRFPGQQAKISYVQAKIRRNESWLILGMRFAYGFRTIGPIIIGSSGVRPAKFILFNVLGAILWALTIVTLGYGASELLLRLFADPHQRLWAGGALLLGLVLALLLLRWYKRRRRDAQQ</sequence>
<name>A0A2A7U3T5_EDWTA</name>
<feature type="transmembrane region" description="Helical" evidence="1">
    <location>
        <begin position="124"/>
        <end position="146"/>
    </location>
</feature>
<evidence type="ECO:0000313" key="4">
    <source>
        <dbReference type="Proteomes" id="UP000219788"/>
    </source>
</evidence>
<comment type="caution">
    <text evidence="3">The sequence shown here is derived from an EMBL/GenBank/DDBJ whole genome shotgun (WGS) entry which is preliminary data.</text>
</comment>
<keyword evidence="1" id="KW-0472">Membrane</keyword>
<dbReference type="EMBL" id="PDDV01000013">
    <property type="protein sequence ID" value="PEH73082.1"/>
    <property type="molecule type" value="Genomic_DNA"/>
</dbReference>
<proteinExistence type="predicted"/>
<dbReference type="InterPro" id="IPR032816">
    <property type="entry name" value="VTT_dom"/>
</dbReference>
<feature type="transmembrane region" description="Helical" evidence="1">
    <location>
        <begin position="12"/>
        <end position="35"/>
    </location>
</feature>
<keyword evidence="1" id="KW-1133">Transmembrane helix</keyword>